<accession>A0A6I4IVM7</accession>
<protein>
    <recommendedName>
        <fullName evidence="3">Lipocalin-like domain-containing protein</fullName>
    </recommendedName>
</protein>
<reference evidence="2" key="1">
    <citation type="submission" date="2019-05" db="EMBL/GenBank/DDBJ databases">
        <title>Flavobacterium profundi sp. nov., isolated from a deep-sea seamount.</title>
        <authorList>
            <person name="Zhang D.-C."/>
        </authorList>
    </citation>
    <scope>NUCLEOTIDE SEQUENCE [LARGE SCALE GENOMIC DNA]</scope>
    <source>
        <strain evidence="2">TP390</strain>
    </source>
</reference>
<evidence type="ECO:0000313" key="1">
    <source>
        <dbReference type="EMBL" id="MVO10936.1"/>
    </source>
</evidence>
<comment type="caution">
    <text evidence="1">The sequence shown here is derived from an EMBL/GenBank/DDBJ whole genome shotgun (WGS) entry which is preliminary data.</text>
</comment>
<evidence type="ECO:0008006" key="3">
    <source>
        <dbReference type="Google" id="ProtNLM"/>
    </source>
</evidence>
<proteinExistence type="predicted"/>
<evidence type="ECO:0000313" key="2">
    <source>
        <dbReference type="Proteomes" id="UP000431264"/>
    </source>
</evidence>
<name>A0A6I4IVM7_9FLAO</name>
<dbReference type="AlphaFoldDB" id="A0A6I4IVM7"/>
<dbReference type="EMBL" id="WQLW01000017">
    <property type="protein sequence ID" value="MVO10936.1"/>
    <property type="molecule type" value="Genomic_DNA"/>
</dbReference>
<keyword evidence="2" id="KW-1185">Reference proteome</keyword>
<dbReference type="OrthoDB" id="1143855at2"/>
<dbReference type="Proteomes" id="UP000431264">
    <property type="component" value="Unassembled WGS sequence"/>
</dbReference>
<dbReference type="RefSeq" id="WP_140999352.1">
    <property type="nucleotide sequence ID" value="NZ_VDCZ01000017.1"/>
</dbReference>
<dbReference type="PROSITE" id="PS51257">
    <property type="entry name" value="PROKAR_LIPOPROTEIN"/>
    <property type="match status" value="1"/>
</dbReference>
<gene>
    <name evidence="1" type="ORF">GOQ30_17325</name>
</gene>
<sequence>MKKILFFALFFILTSCSKKISSSDLNFLNGFWEIEKVVKEGETVKEYKINESVERFDFHDDKGTRNKVIMLYNGNFVLNNVVQEFSIEEKEGTFYLLNHTEFSDWKEEIERLDENELVIKNEEGIQYFFKKRTDINLGTNGKEI</sequence>
<organism evidence="1 2">
    <name type="scientific">Flavobacterium profundi</name>
    <dbReference type="NCBI Taxonomy" id="1774945"/>
    <lineage>
        <taxon>Bacteria</taxon>
        <taxon>Pseudomonadati</taxon>
        <taxon>Bacteroidota</taxon>
        <taxon>Flavobacteriia</taxon>
        <taxon>Flavobacteriales</taxon>
        <taxon>Flavobacteriaceae</taxon>
        <taxon>Flavobacterium</taxon>
    </lineage>
</organism>